<evidence type="ECO:0000256" key="9">
    <source>
        <dbReference type="ARBA" id="ARBA00031306"/>
    </source>
</evidence>
<accession>A0A8A4ZMA6</accession>
<dbReference type="GO" id="GO:0016740">
    <property type="term" value="F:transferase activity"/>
    <property type="evidence" value="ECO:0007669"/>
    <property type="project" value="UniProtKB-KW"/>
</dbReference>
<dbReference type="EC" id="2.7.1.180" evidence="2"/>
<comment type="cofactor">
    <cofactor evidence="1">
        <name>Mg(2+)</name>
        <dbReference type="ChEBI" id="CHEBI:18420"/>
    </cofactor>
</comment>
<protein>
    <recommendedName>
        <fullName evidence="3">FAD:protein FMN transferase</fullName>
        <ecNumber evidence="2">2.7.1.180</ecNumber>
    </recommendedName>
    <alternativeName>
        <fullName evidence="9">Flavin transferase</fullName>
    </alternativeName>
</protein>
<dbReference type="InterPro" id="IPR024932">
    <property type="entry name" value="ApbE"/>
</dbReference>
<dbReference type="GO" id="GO:0046872">
    <property type="term" value="F:metal ion binding"/>
    <property type="evidence" value="ECO:0007669"/>
    <property type="project" value="UniProtKB-KW"/>
</dbReference>
<evidence type="ECO:0000256" key="2">
    <source>
        <dbReference type="ARBA" id="ARBA00011955"/>
    </source>
</evidence>
<dbReference type="PANTHER" id="PTHR30040:SF2">
    <property type="entry name" value="FAD:PROTEIN FMN TRANSFERASE"/>
    <property type="match status" value="1"/>
</dbReference>
<sequence>MGMPVSLHVRGAGARDASAAYAAHRVFADLRAADAVFSTYREDSEISRLARGELTLAGCSLAVREVAALSEIARVRTDGYVDAWAAPGRAGTFDPTVLVKTWAVARSVRFFDDLPGLSLAIGAGGDILVRPGADLEPWQIGIEDPRERSTILATVPVHDGGVATSGVAARGAHIVDPHTGLAATQVLSATVVGPSLLWADVWATALVARGADAVDWTATLHGTSGLLVLADGRVHRWQNAP</sequence>
<evidence type="ECO:0000313" key="12">
    <source>
        <dbReference type="Proteomes" id="UP000663937"/>
    </source>
</evidence>
<evidence type="ECO:0000256" key="6">
    <source>
        <dbReference type="ARBA" id="ARBA00022723"/>
    </source>
</evidence>
<keyword evidence="7" id="KW-0274">FAD</keyword>
<name>A0A8A4ZMA6_9MICO</name>
<organism evidence="11 12">
    <name type="scientific">Pengzhenrongella sicca</name>
    <dbReference type="NCBI Taxonomy" id="2819238"/>
    <lineage>
        <taxon>Bacteria</taxon>
        <taxon>Bacillati</taxon>
        <taxon>Actinomycetota</taxon>
        <taxon>Actinomycetes</taxon>
        <taxon>Micrococcales</taxon>
        <taxon>Pengzhenrongella</taxon>
    </lineage>
</organism>
<dbReference type="SUPFAM" id="SSF143631">
    <property type="entry name" value="ApbE-like"/>
    <property type="match status" value="1"/>
</dbReference>
<keyword evidence="6" id="KW-0479">Metal-binding</keyword>
<dbReference type="Proteomes" id="UP000663937">
    <property type="component" value="Chromosome"/>
</dbReference>
<dbReference type="Pfam" id="PF02424">
    <property type="entry name" value="ApbE"/>
    <property type="match status" value="1"/>
</dbReference>
<evidence type="ECO:0000256" key="4">
    <source>
        <dbReference type="ARBA" id="ARBA00022630"/>
    </source>
</evidence>
<dbReference type="InterPro" id="IPR003374">
    <property type="entry name" value="ApbE-like_sf"/>
</dbReference>
<evidence type="ECO:0000256" key="3">
    <source>
        <dbReference type="ARBA" id="ARBA00016337"/>
    </source>
</evidence>
<comment type="catalytic activity">
    <reaction evidence="10">
        <text>L-threonyl-[protein] + FAD = FMN-L-threonyl-[protein] + AMP + H(+)</text>
        <dbReference type="Rhea" id="RHEA:36847"/>
        <dbReference type="Rhea" id="RHEA-COMP:11060"/>
        <dbReference type="Rhea" id="RHEA-COMP:11061"/>
        <dbReference type="ChEBI" id="CHEBI:15378"/>
        <dbReference type="ChEBI" id="CHEBI:30013"/>
        <dbReference type="ChEBI" id="CHEBI:57692"/>
        <dbReference type="ChEBI" id="CHEBI:74257"/>
        <dbReference type="ChEBI" id="CHEBI:456215"/>
        <dbReference type="EC" id="2.7.1.180"/>
    </reaction>
</comment>
<keyword evidence="4" id="KW-0285">Flavoprotein</keyword>
<dbReference type="Gene3D" id="3.10.520.10">
    <property type="entry name" value="ApbE-like domains"/>
    <property type="match status" value="2"/>
</dbReference>
<keyword evidence="12" id="KW-1185">Reference proteome</keyword>
<evidence type="ECO:0000313" key="11">
    <source>
        <dbReference type="EMBL" id="QTE31636.1"/>
    </source>
</evidence>
<keyword evidence="8" id="KW-0460">Magnesium</keyword>
<dbReference type="AlphaFoldDB" id="A0A8A4ZMA6"/>
<evidence type="ECO:0000256" key="5">
    <source>
        <dbReference type="ARBA" id="ARBA00022679"/>
    </source>
</evidence>
<evidence type="ECO:0000256" key="10">
    <source>
        <dbReference type="ARBA" id="ARBA00048540"/>
    </source>
</evidence>
<evidence type="ECO:0000256" key="8">
    <source>
        <dbReference type="ARBA" id="ARBA00022842"/>
    </source>
</evidence>
<proteinExistence type="predicted"/>
<evidence type="ECO:0000256" key="1">
    <source>
        <dbReference type="ARBA" id="ARBA00001946"/>
    </source>
</evidence>
<reference evidence="11" key="1">
    <citation type="submission" date="2021-03" db="EMBL/GenBank/DDBJ databases">
        <title>Pengzhenrongella sicca gen. nov., sp. nov., a new member of suborder Micrococcineae isolated from High-Arctic tundra soil.</title>
        <authorList>
            <person name="Peng F."/>
        </authorList>
    </citation>
    <scope>NUCLEOTIDE SEQUENCE</scope>
    <source>
        <strain evidence="11">LRZ-2</strain>
    </source>
</reference>
<dbReference type="EMBL" id="CP071868">
    <property type="protein sequence ID" value="QTE31636.1"/>
    <property type="molecule type" value="Genomic_DNA"/>
</dbReference>
<keyword evidence="5 11" id="KW-0808">Transferase</keyword>
<dbReference type="KEGG" id="psic:J4E96_18510"/>
<gene>
    <name evidence="11" type="ORF">J4E96_18510</name>
</gene>
<evidence type="ECO:0000256" key="7">
    <source>
        <dbReference type="ARBA" id="ARBA00022827"/>
    </source>
</evidence>
<dbReference type="PANTHER" id="PTHR30040">
    <property type="entry name" value="THIAMINE BIOSYNTHESIS LIPOPROTEIN APBE"/>
    <property type="match status" value="1"/>
</dbReference>